<accession>A0ACC6QDG6</accession>
<name>A0ACC6QDG6_9ACTN</name>
<organism evidence="1 2">
    <name type="scientific">Streptomyces pratisoli</name>
    <dbReference type="NCBI Taxonomy" id="3139917"/>
    <lineage>
        <taxon>Bacteria</taxon>
        <taxon>Bacillati</taxon>
        <taxon>Actinomycetota</taxon>
        <taxon>Actinomycetes</taxon>
        <taxon>Kitasatosporales</taxon>
        <taxon>Streptomycetaceae</taxon>
        <taxon>Streptomyces</taxon>
    </lineage>
</organism>
<comment type="caution">
    <text evidence="1">The sequence shown here is derived from an EMBL/GenBank/DDBJ whole genome shotgun (WGS) entry which is preliminary data.</text>
</comment>
<evidence type="ECO:0000313" key="2">
    <source>
        <dbReference type="Proteomes" id="UP001375539"/>
    </source>
</evidence>
<reference evidence="1" key="1">
    <citation type="submission" date="2024-03" db="EMBL/GenBank/DDBJ databases">
        <title>Novel Streptomyces species of biotechnological and ecological value are a feature of Machair soil.</title>
        <authorList>
            <person name="Prole J.R."/>
            <person name="Goodfellow M."/>
            <person name="Allenby N."/>
            <person name="Ward A.C."/>
        </authorList>
    </citation>
    <scope>NUCLEOTIDE SEQUENCE</scope>
    <source>
        <strain evidence="1">MS1.AVA.4</strain>
    </source>
</reference>
<keyword evidence="2" id="KW-1185">Reference proteome</keyword>
<evidence type="ECO:0000313" key="1">
    <source>
        <dbReference type="EMBL" id="MEJ8655862.1"/>
    </source>
</evidence>
<gene>
    <name evidence="1" type="ORF">WKI58_04830</name>
</gene>
<sequence>MASAIRGKDLAGLRKINAAVVLRALHARSPQTLSQLTAVTGLSRPTVEGLVETLSALGWVAGTEESPSGRAGGRPARSFRFRAEAGVVVGVDIGLHKIVLQLSDLAGGTLARAREDTDPEMTGWARLEFLRARLASFLSEHAVSADRLLAIAVGVPGMVDATGRVRSQVIPDWNDVDLARRLADAFPCRILVENDANLAVVAEHWRGSAALVDDIVCILAGRRIAAGLLLSGRLHRGRRGGAGEMSTLPHLGLGPAHKSLYWNGERRPGESDIEALTRAVADKDPEALSAIDDFARRLAPAIAALILAVDPDLVVLAGGISPLANAVIPSLTEQLGHITQHVPRVTVSVLGDDVVACGAARIALDAVNGELLDDPGSLRPLH</sequence>
<protein>
    <submittedName>
        <fullName evidence="1">ROK family transcriptional regulator</fullName>
    </submittedName>
</protein>
<proteinExistence type="predicted"/>
<dbReference type="EMBL" id="JBBKAI010000002">
    <property type="protein sequence ID" value="MEJ8655862.1"/>
    <property type="molecule type" value="Genomic_DNA"/>
</dbReference>
<dbReference type="Proteomes" id="UP001375539">
    <property type="component" value="Unassembled WGS sequence"/>
</dbReference>